<name>A0ABT3GG64_9BACT</name>
<dbReference type="RefSeq" id="WP_264486710.1">
    <property type="nucleotide sequence ID" value="NZ_JAPDDT010000003.1"/>
</dbReference>
<sequence>MALWFRIVQERWAATAMDGEGARLYGGRWNPPGIAAIYLAESRALAALEILVHAPREALALEWRVIPVDVPDEWVEPARALPDGWRDQPSSVTARRYGAAWLAKERAVGLVLPSVVVPRERNLLFNPRHPQATKLKVSKAERFVFDPRL</sequence>
<accession>A0ABT3GG64</accession>
<keyword evidence="3" id="KW-1185">Reference proteome</keyword>
<organism evidence="2 3">
    <name type="scientific">Luteolibacter arcticus</name>
    <dbReference type="NCBI Taxonomy" id="1581411"/>
    <lineage>
        <taxon>Bacteria</taxon>
        <taxon>Pseudomonadati</taxon>
        <taxon>Verrucomicrobiota</taxon>
        <taxon>Verrucomicrobiia</taxon>
        <taxon>Verrucomicrobiales</taxon>
        <taxon>Verrucomicrobiaceae</taxon>
        <taxon>Luteolibacter</taxon>
    </lineage>
</organism>
<comment type="caution">
    <text evidence="2">The sequence shown here is derived from an EMBL/GenBank/DDBJ whole genome shotgun (WGS) entry which is preliminary data.</text>
</comment>
<dbReference type="Pfam" id="PF08808">
    <property type="entry name" value="RES"/>
    <property type="match status" value="1"/>
</dbReference>
<dbReference type="InterPro" id="IPR014914">
    <property type="entry name" value="RES_dom"/>
</dbReference>
<evidence type="ECO:0000259" key="1">
    <source>
        <dbReference type="SMART" id="SM00953"/>
    </source>
</evidence>
<gene>
    <name evidence="2" type="ORF">OKA05_08545</name>
</gene>
<dbReference type="EMBL" id="JAPDDT010000003">
    <property type="protein sequence ID" value="MCW1922601.1"/>
    <property type="molecule type" value="Genomic_DNA"/>
</dbReference>
<proteinExistence type="predicted"/>
<evidence type="ECO:0000313" key="3">
    <source>
        <dbReference type="Proteomes" id="UP001320876"/>
    </source>
</evidence>
<evidence type="ECO:0000313" key="2">
    <source>
        <dbReference type="EMBL" id="MCW1922601.1"/>
    </source>
</evidence>
<dbReference type="SMART" id="SM00953">
    <property type="entry name" value="RES"/>
    <property type="match status" value="1"/>
</dbReference>
<protein>
    <submittedName>
        <fullName evidence="2">RES domain-containing protein</fullName>
    </submittedName>
</protein>
<dbReference type="Proteomes" id="UP001320876">
    <property type="component" value="Unassembled WGS sequence"/>
</dbReference>
<feature type="domain" description="RES" evidence="1">
    <location>
        <begin position="16"/>
        <end position="139"/>
    </location>
</feature>
<reference evidence="2 3" key="1">
    <citation type="submission" date="2022-10" db="EMBL/GenBank/DDBJ databases">
        <title>Luteolibacter arcticus strain CCTCC AB 2014275, whole genome shotgun sequencing project.</title>
        <authorList>
            <person name="Zhao G."/>
            <person name="Shen L."/>
        </authorList>
    </citation>
    <scope>NUCLEOTIDE SEQUENCE [LARGE SCALE GENOMIC DNA]</scope>
    <source>
        <strain evidence="2 3">CCTCC AB 2014275</strain>
    </source>
</reference>